<dbReference type="FunCoup" id="B4NCU3">
    <property type="interactions" value="6"/>
</dbReference>
<feature type="compositionally biased region" description="Acidic residues" evidence="1">
    <location>
        <begin position="346"/>
        <end position="360"/>
    </location>
</feature>
<dbReference type="GO" id="GO:0045944">
    <property type="term" value="P:positive regulation of transcription by RNA polymerase II"/>
    <property type="evidence" value="ECO:0007669"/>
    <property type="project" value="UniProtKB-ARBA"/>
</dbReference>
<dbReference type="InterPro" id="IPR000014">
    <property type="entry name" value="PAS"/>
</dbReference>
<organism evidence="4 5">
    <name type="scientific">Drosophila willistoni</name>
    <name type="common">Fruit fly</name>
    <dbReference type="NCBI Taxonomy" id="7260"/>
    <lineage>
        <taxon>Eukaryota</taxon>
        <taxon>Metazoa</taxon>
        <taxon>Ecdysozoa</taxon>
        <taxon>Arthropoda</taxon>
        <taxon>Hexapoda</taxon>
        <taxon>Insecta</taxon>
        <taxon>Pterygota</taxon>
        <taxon>Neoptera</taxon>
        <taxon>Endopterygota</taxon>
        <taxon>Diptera</taxon>
        <taxon>Brachycera</taxon>
        <taxon>Muscomorpha</taxon>
        <taxon>Ephydroidea</taxon>
        <taxon>Drosophilidae</taxon>
        <taxon>Drosophila</taxon>
        <taxon>Sophophora</taxon>
    </lineage>
</organism>
<dbReference type="PANTHER" id="PTHR23042">
    <property type="entry name" value="CIRCADIAN PROTEIN CLOCK/ARNT/BMAL/PAS"/>
    <property type="match status" value="1"/>
</dbReference>
<dbReference type="eggNOG" id="KOG3561">
    <property type="taxonomic scope" value="Eukaryota"/>
</dbReference>
<feature type="compositionally biased region" description="Low complexity" evidence="1">
    <location>
        <begin position="735"/>
        <end position="750"/>
    </location>
</feature>
<reference evidence="4 5" key="1">
    <citation type="journal article" date="2007" name="Nature">
        <title>Evolution of genes and genomes on the Drosophila phylogeny.</title>
        <authorList>
            <consortium name="Drosophila 12 Genomes Consortium"/>
            <person name="Clark A.G."/>
            <person name="Eisen M.B."/>
            <person name="Smith D.R."/>
            <person name="Bergman C.M."/>
            <person name="Oliver B."/>
            <person name="Markow T.A."/>
            <person name="Kaufman T.C."/>
            <person name="Kellis M."/>
            <person name="Gelbart W."/>
            <person name="Iyer V.N."/>
            <person name="Pollard D.A."/>
            <person name="Sackton T.B."/>
            <person name="Larracuente A.M."/>
            <person name="Singh N.D."/>
            <person name="Abad J.P."/>
            <person name="Abt D.N."/>
            <person name="Adryan B."/>
            <person name="Aguade M."/>
            <person name="Akashi H."/>
            <person name="Anderson W.W."/>
            <person name="Aquadro C.F."/>
            <person name="Ardell D.H."/>
            <person name="Arguello R."/>
            <person name="Artieri C.G."/>
            <person name="Barbash D.A."/>
            <person name="Barker D."/>
            <person name="Barsanti P."/>
            <person name="Batterham P."/>
            <person name="Batzoglou S."/>
            <person name="Begun D."/>
            <person name="Bhutkar A."/>
            <person name="Blanco E."/>
            <person name="Bosak S.A."/>
            <person name="Bradley R.K."/>
            <person name="Brand A.D."/>
            <person name="Brent M.R."/>
            <person name="Brooks A.N."/>
            <person name="Brown R.H."/>
            <person name="Butlin R.K."/>
            <person name="Caggese C."/>
            <person name="Calvi B.R."/>
            <person name="Bernardo de Carvalho A."/>
            <person name="Caspi A."/>
            <person name="Castrezana S."/>
            <person name="Celniker S.E."/>
            <person name="Chang J.L."/>
            <person name="Chapple C."/>
            <person name="Chatterji S."/>
            <person name="Chinwalla A."/>
            <person name="Civetta A."/>
            <person name="Clifton S.W."/>
            <person name="Comeron J.M."/>
            <person name="Costello J.C."/>
            <person name="Coyne J.A."/>
            <person name="Daub J."/>
            <person name="David R.G."/>
            <person name="Delcher A.L."/>
            <person name="Delehaunty K."/>
            <person name="Do C.B."/>
            <person name="Ebling H."/>
            <person name="Edwards K."/>
            <person name="Eickbush T."/>
            <person name="Evans J.D."/>
            <person name="Filipski A."/>
            <person name="Findeiss S."/>
            <person name="Freyhult E."/>
            <person name="Fulton L."/>
            <person name="Fulton R."/>
            <person name="Garcia A.C."/>
            <person name="Gardiner A."/>
            <person name="Garfield D.A."/>
            <person name="Garvin B.E."/>
            <person name="Gibson G."/>
            <person name="Gilbert D."/>
            <person name="Gnerre S."/>
            <person name="Godfrey J."/>
            <person name="Good R."/>
            <person name="Gotea V."/>
            <person name="Gravely B."/>
            <person name="Greenberg A.J."/>
            <person name="Griffiths-Jones S."/>
            <person name="Gross S."/>
            <person name="Guigo R."/>
            <person name="Gustafson E.A."/>
            <person name="Haerty W."/>
            <person name="Hahn M.W."/>
            <person name="Halligan D.L."/>
            <person name="Halpern A.L."/>
            <person name="Halter G.M."/>
            <person name="Han M.V."/>
            <person name="Heger A."/>
            <person name="Hillier L."/>
            <person name="Hinrichs A.S."/>
            <person name="Holmes I."/>
            <person name="Hoskins R.A."/>
            <person name="Hubisz M.J."/>
            <person name="Hultmark D."/>
            <person name="Huntley M.A."/>
            <person name="Jaffe D.B."/>
            <person name="Jagadeeshan S."/>
            <person name="Jeck W.R."/>
            <person name="Johnson J."/>
            <person name="Jones C.D."/>
            <person name="Jordan W.C."/>
            <person name="Karpen G.H."/>
            <person name="Kataoka E."/>
            <person name="Keightley P.D."/>
            <person name="Kheradpour P."/>
            <person name="Kirkness E.F."/>
            <person name="Koerich L.B."/>
            <person name="Kristiansen K."/>
            <person name="Kudrna D."/>
            <person name="Kulathinal R.J."/>
            <person name="Kumar S."/>
            <person name="Kwok R."/>
            <person name="Lander E."/>
            <person name="Langley C.H."/>
            <person name="Lapoint R."/>
            <person name="Lazzaro B.P."/>
            <person name="Lee S.J."/>
            <person name="Levesque L."/>
            <person name="Li R."/>
            <person name="Lin C.F."/>
            <person name="Lin M.F."/>
            <person name="Lindblad-Toh K."/>
            <person name="Llopart A."/>
            <person name="Long M."/>
            <person name="Low L."/>
            <person name="Lozovsky E."/>
            <person name="Lu J."/>
            <person name="Luo M."/>
            <person name="Machado C.A."/>
            <person name="Makalowski W."/>
            <person name="Marzo M."/>
            <person name="Matsuda M."/>
            <person name="Matzkin L."/>
            <person name="McAllister B."/>
            <person name="McBride C.S."/>
            <person name="McKernan B."/>
            <person name="McKernan K."/>
            <person name="Mendez-Lago M."/>
            <person name="Minx P."/>
            <person name="Mollenhauer M.U."/>
            <person name="Montooth K."/>
            <person name="Mount S.M."/>
            <person name="Mu X."/>
            <person name="Myers E."/>
            <person name="Negre B."/>
            <person name="Newfeld S."/>
            <person name="Nielsen R."/>
            <person name="Noor M.A."/>
            <person name="O'Grady P."/>
            <person name="Pachter L."/>
            <person name="Papaceit M."/>
            <person name="Parisi M.J."/>
            <person name="Parisi M."/>
            <person name="Parts L."/>
            <person name="Pedersen J.S."/>
            <person name="Pesole G."/>
            <person name="Phillippy A.M."/>
            <person name="Ponting C.P."/>
            <person name="Pop M."/>
            <person name="Porcelli D."/>
            <person name="Powell J.R."/>
            <person name="Prohaska S."/>
            <person name="Pruitt K."/>
            <person name="Puig M."/>
            <person name="Quesneville H."/>
            <person name="Ram K.R."/>
            <person name="Rand D."/>
            <person name="Rasmussen M.D."/>
            <person name="Reed L.K."/>
            <person name="Reenan R."/>
            <person name="Reily A."/>
            <person name="Remington K.A."/>
            <person name="Rieger T.T."/>
            <person name="Ritchie M.G."/>
            <person name="Robin C."/>
            <person name="Rogers Y.H."/>
            <person name="Rohde C."/>
            <person name="Rozas J."/>
            <person name="Rubenfield M.J."/>
            <person name="Ruiz A."/>
            <person name="Russo S."/>
            <person name="Salzberg S.L."/>
            <person name="Sanchez-Gracia A."/>
            <person name="Saranga D.J."/>
            <person name="Sato H."/>
            <person name="Schaeffer S.W."/>
            <person name="Schatz M.C."/>
            <person name="Schlenke T."/>
            <person name="Schwartz R."/>
            <person name="Segarra C."/>
            <person name="Singh R.S."/>
            <person name="Sirot L."/>
            <person name="Sirota M."/>
            <person name="Sisneros N.B."/>
            <person name="Smith C.D."/>
            <person name="Smith T.F."/>
            <person name="Spieth J."/>
            <person name="Stage D.E."/>
            <person name="Stark A."/>
            <person name="Stephan W."/>
            <person name="Strausberg R.L."/>
            <person name="Strempel S."/>
            <person name="Sturgill D."/>
            <person name="Sutton G."/>
            <person name="Sutton G.G."/>
            <person name="Tao W."/>
            <person name="Teichmann S."/>
            <person name="Tobari Y.N."/>
            <person name="Tomimura Y."/>
            <person name="Tsolas J.M."/>
            <person name="Valente V.L."/>
            <person name="Venter E."/>
            <person name="Venter J.C."/>
            <person name="Vicario S."/>
            <person name="Vieira F.G."/>
            <person name="Vilella A.J."/>
            <person name="Villasante A."/>
            <person name="Walenz B."/>
            <person name="Wang J."/>
            <person name="Wasserman M."/>
            <person name="Watts T."/>
            <person name="Wilson D."/>
            <person name="Wilson R.K."/>
            <person name="Wing R.A."/>
            <person name="Wolfner M.F."/>
            <person name="Wong A."/>
            <person name="Wong G.K."/>
            <person name="Wu C.I."/>
            <person name="Wu G."/>
            <person name="Yamamoto D."/>
            <person name="Yang H.P."/>
            <person name="Yang S.P."/>
            <person name="Yorke J.A."/>
            <person name="Yoshida K."/>
            <person name="Zdobnov E."/>
            <person name="Zhang P."/>
            <person name="Zhang Y."/>
            <person name="Zimin A.V."/>
            <person name="Baldwin J."/>
            <person name="Abdouelleil A."/>
            <person name="Abdulkadir J."/>
            <person name="Abebe A."/>
            <person name="Abera B."/>
            <person name="Abreu J."/>
            <person name="Acer S.C."/>
            <person name="Aftuck L."/>
            <person name="Alexander A."/>
            <person name="An P."/>
            <person name="Anderson E."/>
            <person name="Anderson S."/>
            <person name="Arachi H."/>
            <person name="Azer M."/>
            <person name="Bachantsang P."/>
            <person name="Barry A."/>
            <person name="Bayul T."/>
            <person name="Berlin A."/>
            <person name="Bessette D."/>
            <person name="Bloom T."/>
            <person name="Blye J."/>
            <person name="Boguslavskiy L."/>
            <person name="Bonnet C."/>
            <person name="Boukhgalter B."/>
            <person name="Bourzgui I."/>
            <person name="Brown A."/>
            <person name="Cahill P."/>
            <person name="Channer S."/>
            <person name="Cheshatsang Y."/>
            <person name="Chuda L."/>
            <person name="Citroen M."/>
            <person name="Collymore A."/>
            <person name="Cooke P."/>
            <person name="Costello M."/>
            <person name="D'Aco K."/>
            <person name="Daza R."/>
            <person name="De Haan G."/>
            <person name="DeGray S."/>
            <person name="DeMaso C."/>
            <person name="Dhargay N."/>
            <person name="Dooley K."/>
            <person name="Dooley E."/>
            <person name="Doricent M."/>
            <person name="Dorje P."/>
            <person name="Dorjee K."/>
            <person name="Dupes A."/>
            <person name="Elong R."/>
            <person name="Falk J."/>
            <person name="Farina A."/>
            <person name="Faro S."/>
            <person name="Ferguson D."/>
            <person name="Fisher S."/>
            <person name="Foley C.D."/>
            <person name="Franke A."/>
            <person name="Friedrich D."/>
            <person name="Gadbois L."/>
            <person name="Gearin G."/>
            <person name="Gearin C.R."/>
            <person name="Giannoukos G."/>
            <person name="Goode T."/>
            <person name="Graham J."/>
            <person name="Grandbois E."/>
            <person name="Grewal S."/>
            <person name="Gyaltsen K."/>
            <person name="Hafez N."/>
            <person name="Hagos B."/>
            <person name="Hall J."/>
            <person name="Henson C."/>
            <person name="Hollinger A."/>
            <person name="Honan T."/>
            <person name="Huard M.D."/>
            <person name="Hughes L."/>
            <person name="Hurhula B."/>
            <person name="Husby M.E."/>
            <person name="Kamat A."/>
            <person name="Kanga B."/>
            <person name="Kashin S."/>
            <person name="Khazanovich D."/>
            <person name="Kisner P."/>
            <person name="Lance K."/>
            <person name="Lara M."/>
            <person name="Lee W."/>
            <person name="Lennon N."/>
            <person name="Letendre F."/>
            <person name="LeVine R."/>
            <person name="Lipovsky A."/>
            <person name="Liu X."/>
            <person name="Liu J."/>
            <person name="Liu S."/>
            <person name="Lokyitsang T."/>
            <person name="Lokyitsang Y."/>
            <person name="Lubonja R."/>
            <person name="Lui A."/>
            <person name="MacDonald P."/>
            <person name="Magnisalis V."/>
            <person name="Maru K."/>
            <person name="Matthews C."/>
            <person name="McCusker W."/>
            <person name="McDonough S."/>
            <person name="Mehta T."/>
            <person name="Meldrim J."/>
            <person name="Meneus L."/>
            <person name="Mihai O."/>
            <person name="Mihalev A."/>
            <person name="Mihova T."/>
            <person name="Mittelman R."/>
            <person name="Mlenga V."/>
            <person name="Montmayeur A."/>
            <person name="Mulrain L."/>
            <person name="Navidi A."/>
            <person name="Naylor J."/>
            <person name="Negash T."/>
            <person name="Nguyen T."/>
            <person name="Nguyen N."/>
            <person name="Nicol R."/>
            <person name="Norbu C."/>
            <person name="Norbu N."/>
            <person name="Novod N."/>
            <person name="O'Neill B."/>
            <person name="Osman S."/>
            <person name="Markiewicz E."/>
            <person name="Oyono O.L."/>
            <person name="Patti C."/>
            <person name="Phunkhang P."/>
            <person name="Pierre F."/>
            <person name="Priest M."/>
            <person name="Raghuraman S."/>
            <person name="Rege F."/>
            <person name="Reyes R."/>
            <person name="Rise C."/>
            <person name="Rogov P."/>
            <person name="Ross K."/>
            <person name="Ryan E."/>
            <person name="Settipalli S."/>
            <person name="Shea T."/>
            <person name="Sherpa N."/>
            <person name="Shi L."/>
            <person name="Shih D."/>
            <person name="Sparrow T."/>
            <person name="Spaulding J."/>
            <person name="Stalker J."/>
            <person name="Stange-Thomann N."/>
            <person name="Stavropoulos S."/>
            <person name="Stone C."/>
            <person name="Strader C."/>
            <person name="Tesfaye S."/>
            <person name="Thomson T."/>
            <person name="Thoulutsang Y."/>
            <person name="Thoulutsang D."/>
            <person name="Topham K."/>
            <person name="Topping I."/>
            <person name="Tsamla T."/>
            <person name="Vassiliev H."/>
            <person name="Vo A."/>
            <person name="Wangchuk T."/>
            <person name="Wangdi T."/>
            <person name="Weiand M."/>
            <person name="Wilkinson J."/>
            <person name="Wilson A."/>
            <person name="Yadav S."/>
            <person name="Young G."/>
            <person name="Yu Q."/>
            <person name="Zembek L."/>
            <person name="Zhong D."/>
            <person name="Zimmer A."/>
            <person name="Zwirko Z."/>
            <person name="Jaffe D.B."/>
            <person name="Alvarez P."/>
            <person name="Brockman W."/>
            <person name="Butler J."/>
            <person name="Chin C."/>
            <person name="Gnerre S."/>
            <person name="Grabherr M."/>
            <person name="Kleber M."/>
            <person name="Mauceli E."/>
            <person name="MacCallum I."/>
        </authorList>
    </citation>
    <scope>NUCLEOTIDE SEQUENCE [LARGE SCALE GENOMIC DNA]</scope>
    <source>
        <strain evidence="5">Tucson 14030-0811.24</strain>
    </source>
</reference>
<dbReference type="GO" id="GO:0046983">
    <property type="term" value="F:protein dimerization activity"/>
    <property type="evidence" value="ECO:0007669"/>
    <property type="project" value="InterPro"/>
</dbReference>
<gene>
    <name evidence="4" type="primary">Dwil\GK10105</name>
    <name evidence="4" type="ORF">Dwil_GK10105</name>
</gene>
<dbReference type="Pfam" id="PF00010">
    <property type="entry name" value="HLH"/>
    <property type="match status" value="1"/>
</dbReference>
<dbReference type="CDD" id="cd00130">
    <property type="entry name" value="PAS"/>
    <property type="match status" value="1"/>
</dbReference>
<dbReference type="InParanoid" id="B4NCU3"/>
<dbReference type="SMART" id="SM00353">
    <property type="entry name" value="HLH"/>
    <property type="match status" value="1"/>
</dbReference>
<dbReference type="SMART" id="SM00091">
    <property type="entry name" value="PAS"/>
    <property type="match status" value="1"/>
</dbReference>
<protein>
    <recommendedName>
        <fullName evidence="6">Methoprene-tolerant</fullName>
    </recommendedName>
</protein>
<dbReference type="Pfam" id="PF14598">
    <property type="entry name" value="PAS_11"/>
    <property type="match status" value="1"/>
</dbReference>
<proteinExistence type="predicted"/>
<dbReference type="OrthoDB" id="7788762at2759"/>
<dbReference type="FunFam" id="3.30.450.20:FF:000105">
    <property type="entry name" value="Uncharacterized protein, isoform A"/>
    <property type="match status" value="1"/>
</dbReference>
<feature type="domain" description="BHLH" evidence="3">
    <location>
        <begin position="174"/>
        <end position="227"/>
    </location>
</feature>
<evidence type="ECO:0000256" key="1">
    <source>
        <dbReference type="SAM" id="MobiDB-lite"/>
    </source>
</evidence>
<dbReference type="PROSITE" id="PS50112">
    <property type="entry name" value="PAS"/>
    <property type="match status" value="1"/>
</dbReference>
<dbReference type="InterPro" id="IPR035965">
    <property type="entry name" value="PAS-like_dom_sf"/>
</dbReference>
<dbReference type="HOGENOM" id="CLU_009005_0_0_1"/>
<evidence type="ECO:0000313" key="5">
    <source>
        <dbReference type="Proteomes" id="UP000007798"/>
    </source>
</evidence>
<feature type="compositionally biased region" description="Low complexity" evidence="1">
    <location>
        <begin position="926"/>
        <end position="948"/>
    </location>
</feature>
<keyword evidence="5" id="KW-1185">Reference proteome</keyword>
<dbReference type="EMBL" id="CH964239">
    <property type="protein sequence ID" value="EDW82652.2"/>
    <property type="molecule type" value="Genomic_DNA"/>
</dbReference>
<feature type="region of interest" description="Disordered" evidence="1">
    <location>
        <begin position="785"/>
        <end position="824"/>
    </location>
</feature>
<dbReference type="SUPFAM" id="SSF47459">
    <property type="entry name" value="HLH, helix-loop-helix DNA-binding domain"/>
    <property type="match status" value="1"/>
</dbReference>
<feature type="compositionally biased region" description="Basic residues" evidence="1">
    <location>
        <begin position="904"/>
        <end position="916"/>
    </location>
</feature>
<dbReference type="Proteomes" id="UP000007798">
    <property type="component" value="Unassembled WGS sequence"/>
</dbReference>
<evidence type="ECO:0008006" key="6">
    <source>
        <dbReference type="Google" id="ProtNLM"/>
    </source>
</evidence>
<dbReference type="SUPFAM" id="SSF55785">
    <property type="entry name" value="PYP-like sensor domain (PAS domain)"/>
    <property type="match status" value="2"/>
</dbReference>
<dbReference type="Pfam" id="PF00989">
    <property type="entry name" value="PAS"/>
    <property type="match status" value="1"/>
</dbReference>
<dbReference type="STRING" id="7260.B4NCU3"/>
<dbReference type="CDD" id="cd11391">
    <property type="entry name" value="bHLH_PAS"/>
    <property type="match status" value="1"/>
</dbReference>
<accession>B4NCU3</accession>
<dbReference type="InterPro" id="IPR036638">
    <property type="entry name" value="HLH_DNA-bd_sf"/>
</dbReference>
<dbReference type="Gene3D" id="4.10.280.10">
    <property type="entry name" value="Helix-loop-helix DNA-binding domain"/>
    <property type="match status" value="1"/>
</dbReference>
<feature type="region of interest" description="Disordered" evidence="1">
    <location>
        <begin position="328"/>
        <end position="380"/>
    </location>
</feature>
<dbReference type="Gene3D" id="3.30.450.20">
    <property type="entry name" value="PAS domain"/>
    <property type="match status" value="2"/>
</dbReference>
<dbReference type="InterPro" id="IPR013767">
    <property type="entry name" value="PAS_fold"/>
</dbReference>
<evidence type="ECO:0000259" key="3">
    <source>
        <dbReference type="PROSITE" id="PS50888"/>
    </source>
</evidence>
<dbReference type="AlphaFoldDB" id="B4NCU3"/>
<feature type="region of interest" description="Disordered" evidence="1">
    <location>
        <begin position="735"/>
        <end position="756"/>
    </location>
</feature>
<dbReference type="InterPro" id="IPR011598">
    <property type="entry name" value="bHLH_dom"/>
</dbReference>
<dbReference type="NCBIfam" id="TIGR00229">
    <property type="entry name" value="sensory_box"/>
    <property type="match status" value="1"/>
</dbReference>
<sequence>MGASNSKPHTVEMENTMPFQISQDVAARINKATKMNEAENSATTAAPIKSTVTHSLGSGQHYCENCSRTTTTTMNPNPNISSSMGTGIEACVAGPYSRSSADAAVDPSACASKPNQTVAPVALVAWQKQSIEIEESQFDQTLDRINKLFGEPVKWAQECSGDISDMEKRLAAANGREARNLAEKQRRDKLNASIQELATMVPHAAESTRRLDKTAVLRFATHGLRLQYVFGKSALRRRRKLGLKGSTSSHETNPLLTDTLMQLLDSFFITLTCNGQIVLVSSSVEQLLGHCQSDLYGQNLLQITHPDDQALLRQQLIPRDIETLFYQQQQHQQQQHTLASTSTSGSDDDDNVDEEMEEDQQQQQHVNQLEPSGVHPPSPRTIAHLAAIDERLRSDRRCFSVRLSRASTRAESTRHYELVKIDGCFRRSDSSLTGGAAANYPIVSQLIRRSRNNNMLAAAAAAAAAAANANATPTTATIPPCLPPPQHDAIAQAALHGISGNDIVLVAMARIIREDPEVDDTTAPNATSHLYTPLSLLYRQPEPYQLEYQTRHLIDGSIIDCDQRIGIVAGYMKDEVRNLSPFCFMHLDDVRWVIVALRQMYDCNSDYGESCYRLLSRNGRFIYLQTKGFLEIDKSTNKVHSFLCVNTLLDEQSGKRKVQEMKNKFSTIIKADIPTHTSPDLPASKAPQQLERIVLYLIENLQKSADNQRQSSVEPMEIMDDGYSSPASTATTLTLEELSPSPLPPQLALVPPAPSSVKHSITQSVNVVNTAARNLQYNQHESIQLSPVASPSSNPCPSPQGGSPSPPSSAPERPSVLKKSPPNQLHAALTSTLRCLDNKLSTLDEEVQSLYQQQQEQGSTLLPKLEQQMDAIMLEHQKQKQILVNIQSEYDDATALPPSLPSHPHQHPHPHPHPHPVKPQAVSVITTATTNSSTTNCSSNRNTNGTTSQQMKQQRRVL</sequence>
<evidence type="ECO:0000313" key="4">
    <source>
        <dbReference type="EMBL" id="EDW82652.2"/>
    </source>
</evidence>
<dbReference type="InterPro" id="IPR050933">
    <property type="entry name" value="Circadian_TF"/>
</dbReference>
<dbReference type="PROSITE" id="PS50888">
    <property type="entry name" value="BHLH"/>
    <property type="match status" value="1"/>
</dbReference>
<feature type="compositionally biased region" description="Pro residues" evidence="1">
    <location>
        <begin position="794"/>
        <end position="809"/>
    </location>
</feature>
<feature type="region of interest" description="Disordered" evidence="1">
    <location>
        <begin position="894"/>
        <end position="958"/>
    </location>
</feature>
<feature type="domain" description="PAS" evidence="2">
    <location>
        <begin position="256"/>
        <end position="316"/>
    </location>
</feature>
<evidence type="ECO:0000259" key="2">
    <source>
        <dbReference type="PROSITE" id="PS50112"/>
    </source>
</evidence>
<name>B4NCU3_DROWI</name>